<sequence>MECFLFELARMVDCTEVYDISYEKCMHRAARIARKANIAPFYAKKSSFLASFISTLQEEDITYESKKVKRSGIQI</sequence>
<reference evidence="2" key="1">
    <citation type="submission" date="2013-10" db="EMBL/GenBank/DDBJ databases">
        <title>Genome sequencing of Onchocerca volvulus.</title>
        <authorList>
            <person name="Cotton J."/>
            <person name="Tsai J."/>
            <person name="Stanley E."/>
            <person name="Tracey A."/>
            <person name="Holroyd N."/>
            <person name="Lustigman S."/>
            <person name="Berriman M."/>
        </authorList>
    </citation>
    <scope>NUCLEOTIDE SEQUENCE</scope>
</reference>
<name>A0A8R1TXM7_ONCVO</name>
<reference evidence="1" key="2">
    <citation type="submission" date="2022-06" db="UniProtKB">
        <authorList>
            <consortium name="EnsemblMetazoa"/>
        </authorList>
    </citation>
    <scope>IDENTIFICATION</scope>
</reference>
<accession>A0A8R1TXM7</accession>
<dbReference type="Proteomes" id="UP000024404">
    <property type="component" value="Unassembled WGS sequence"/>
</dbReference>
<organism evidence="1 2">
    <name type="scientific">Onchocerca volvulus</name>
    <dbReference type="NCBI Taxonomy" id="6282"/>
    <lineage>
        <taxon>Eukaryota</taxon>
        <taxon>Metazoa</taxon>
        <taxon>Ecdysozoa</taxon>
        <taxon>Nematoda</taxon>
        <taxon>Chromadorea</taxon>
        <taxon>Rhabditida</taxon>
        <taxon>Spirurina</taxon>
        <taxon>Spiruromorpha</taxon>
        <taxon>Filarioidea</taxon>
        <taxon>Onchocercidae</taxon>
        <taxon>Onchocerca</taxon>
    </lineage>
</organism>
<dbReference type="EnsemblMetazoa" id="OVOC6482.1">
    <property type="protein sequence ID" value="OVOC6482.1"/>
    <property type="gene ID" value="WBGene00243291"/>
</dbReference>
<evidence type="ECO:0000313" key="1">
    <source>
        <dbReference type="EnsemblMetazoa" id="OVOC6482.1"/>
    </source>
</evidence>
<protein>
    <submittedName>
        <fullName evidence="1">Uncharacterized protein</fullName>
    </submittedName>
</protein>
<proteinExistence type="predicted"/>
<dbReference type="EMBL" id="CMVM020000177">
    <property type="status" value="NOT_ANNOTATED_CDS"/>
    <property type="molecule type" value="Genomic_DNA"/>
</dbReference>
<dbReference type="AlphaFoldDB" id="A0A8R1TXM7"/>
<keyword evidence="2" id="KW-1185">Reference proteome</keyword>
<evidence type="ECO:0000313" key="2">
    <source>
        <dbReference type="Proteomes" id="UP000024404"/>
    </source>
</evidence>